<organism evidence="1">
    <name type="scientific">Macaca mulatta</name>
    <name type="common">Rhesus macaque</name>
    <dbReference type="NCBI Taxonomy" id="9544"/>
    <lineage>
        <taxon>Eukaryota</taxon>
        <taxon>Metazoa</taxon>
        <taxon>Chordata</taxon>
        <taxon>Craniata</taxon>
        <taxon>Vertebrata</taxon>
        <taxon>Euteleostomi</taxon>
        <taxon>Mammalia</taxon>
        <taxon>Eutheria</taxon>
        <taxon>Euarchontoglires</taxon>
        <taxon>Primates</taxon>
        <taxon>Haplorrhini</taxon>
        <taxon>Catarrhini</taxon>
        <taxon>Cercopithecidae</taxon>
        <taxon>Cercopithecinae</taxon>
        <taxon>Macaca</taxon>
    </lineage>
</organism>
<evidence type="ECO:0000313" key="1">
    <source>
        <dbReference type="EMBL" id="EHH15151.1"/>
    </source>
</evidence>
<feature type="non-terminal residue" evidence="1">
    <location>
        <position position="1"/>
    </location>
</feature>
<gene>
    <name evidence="1" type="ORF">EGK_01204</name>
</gene>
<reference evidence="1" key="1">
    <citation type="journal article" date="2011" name="Nat. Biotechnol.">
        <title>Genome sequencing and comparison of two nonhuman primate animal models, the cynomolgus and Chinese rhesus macaques.</title>
        <authorList>
            <person name="Yan G."/>
            <person name="Zhang G."/>
            <person name="Fang X."/>
            <person name="Zhang Y."/>
            <person name="Li C."/>
            <person name="Ling F."/>
            <person name="Cooper D.N."/>
            <person name="Li Q."/>
            <person name="Li Y."/>
            <person name="van Gool A.J."/>
            <person name="Du H."/>
            <person name="Chen J."/>
            <person name="Chen R."/>
            <person name="Zhang P."/>
            <person name="Huang Z."/>
            <person name="Thompson J.R."/>
            <person name="Meng Y."/>
            <person name="Bai Y."/>
            <person name="Wang J."/>
            <person name="Zhuo M."/>
            <person name="Wang T."/>
            <person name="Huang Y."/>
            <person name="Wei L."/>
            <person name="Li J."/>
            <person name="Wang Z."/>
            <person name="Hu H."/>
            <person name="Yang P."/>
            <person name="Le L."/>
            <person name="Stenson P.D."/>
            <person name="Li B."/>
            <person name="Liu X."/>
            <person name="Ball E.V."/>
            <person name="An N."/>
            <person name="Huang Q."/>
            <person name="Zhang Y."/>
            <person name="Fan W."/>
            <person name="Zhang X."/>
            <person name="Li Y."/>
            <person name="Wang W."/>
            <person name="Katze M.G."/>
            <person name="Su B."/>
            <person name="Nielsen R."/>
            <person name="Yang H."/>
            <person name="Wang J."/>
            <person name="Wang X."/>
            <person name="Wang J."/>
        </authorList>
    </citation>
    <scope>NUCLEOTIDE SEQUENCE [LARGE SCALE GENOMIC DNA]</scope>
    <source>
        <strain evidence="1">CR-5</strain>
    </source>
</reference>
<sequence length="217" mass="24848">GSDSTSSTSFSMAVSPTTCSGPRAETSILETNQYLRSELEKCKQNFRDLTEKFLTSKATAYSLANHLQKYKCEECKDLIESVLEEELQFQERELAELPRPAARLQIHDPLIQAQAKELTHFLQKIQEGRGVCYLFTQHVKNTVKSFGGLLRNTGIAYYQRQRFCEQMVQGSQLTEILVRKLATENHNGKKNEDRQKLLAARHTILPVKSRLYTSYLI</sequence>
<dbReference type="PANTHER" id="PTHR14199">
    <property type="entry name" value="NEUROBLASTOMA BREAKPOINT FAMILY MEMBER 6-LIKE PROTEIN"/>
    <property type="match status" value="1"/>
</dbReference>
<dbReference type="InterPro" id="IPR055306">
    <property type="entry name" value="NBPF"/>
</dbReference>
<dbReference type="PANTHER" id="PTHR14199:SF38">
    <property type="entry name" value="NEUROBLASTOMA BREAKPOINT FAMILY MEMBER 6-LIKE PROTEIN"/>
    <property type="match status" value="1"/>
</dbReference>
<accession>G7MGE8</accession>
<proteinExistence type="predicted"/>
<name>G7MGE8_MACMU</name>
<feature type="non-terminal residue" evidence="1">
    <location>
        <position position="217"/>
    </location>
</feature>
<dbReference type="Gene3D" id="1.20.5.1700">
    <property type="match status" value="1"/>
</dbReference>
<protein>
    <submittedName>
        <fullName evidence="1">Uncharacterized protein</fullName>
    </submittedName>
</protein>
<dbReference type="AlphaFoldDB" id="G7MGE8"/>
<dbReference type="EMBL" id="CM001253">
    <property type="protein sequence ID" value="EHH15151.1"/>
    <property type="molecule type" value="Genomic_DNA"/>
</dbReference>
<dbReference type="Proteomes" id="UP000013456">
    <property type="component" value="Chromosome 1"/>
</dbReference>